<dbReference type="AlphaFoldDB" id="A0A0P1AXA3"/>
<keyword evidence="2" id="KW-1185">Reference proteome</keyword>
<dbReference type="Proteomes" id="UP000054928">
    <property type="component" value="Unassembled WGS sequence"/>
</dbReference>
<accession>A0A0P1AXA3</accession>
<organism evidence="1 2">
    <name type="scientific">Plasmopara halstedii</name>
    <name type="common">Downy mildew of sunflower</name>
    <dbReference type="NCBI Taxonomy" id="4781"/>
    <lineage>
        <taxon>Eukaryota</taxon>
        <taxon>Sar</taxon>
        <taxon>Stramenopiles</taxon>
        <taxon>Oomycota</taxon>
        <taxon>Peronosporomycetes</taxon>
        <taxon>Peronosporales</taxon>
        <taxon>Peronosporaceae</taxon>
        <taxon>Plasmopara</taxon>
    </lineage>
</organism>
<protein>
    <submittedName>
        <fullName evidence="1">Uncharacterized protein</fullName>
    </submittedName>
</protein>
<name>A0A0P1AXA3_PLAHL</name>
<evidence type="ECO:0000313" key="2">
    <source>
        <dbReference type="Proteomes" id="UP000054928"/>
    </source>
</evidence>
<dbReference type="EMBL" id="CCYD01002047">
    <property type="protein sequence ID" value="CEG46146.1"/>
    <property type="molecule type" value="Genomic_DNA"/>
</dbReference>
<evidence type="ECO:0000313" key="1">
    <source>
        <dbReference type="EMBL" id="CEG46146.1"/>
    </source>
</evidence>
<sequence>MRYLQQRWSPLARCGVRSRLFPTKTRMRFRMKVTVSLEFTRQPIEYSTWKWDTPRSPSSADEIGPLLIIVFSVAACRLQDFQLT</sequence>
<reference evidence="2" key="1">
    <citation type="submission" date="2014-09" db="EMBL/GenBank/DDBJ databases">
        <authorList>
            <person name="Sharma Rahul"/>
            <person name="Thines Marco"/>
        </authorList>
    </citation>
    <scope>NUCLEOTIDE SEQUENCE [LARGE SCALE GENOMIC DNA]</scope>
</reference>
<dbReference type="GeneID" id="36397621"/>
<dbReference type="RefSeq" id="XP_024582515.1">
    <property type="nucleotide sequence ID" value="XM_024716970.1"/>
</dbReference>
<proteinExistence type="predicted"/>